<dbReference type="InterPro" id="IPR012318">
    <property type="entry name" value="HTH_CRP"/>
</dbReference>
<dbReference type="InterPro" id="IPR018490">
    <property type="entry name" value="cNMP-bd_dom_sf"/>
</dbReference>
<dbReference type="PANTHER" id="PTHR24567">
    <property type="entry name" value="CRP FAMILY TRANSCRIPTIONAL REGULATORY PROTEIN"/>
    <property type="match status" value="1"/>
</dbReference>
<evidence type="ECO:0000313" key="6">
    <source>
        <dbReference type="EMBL" id="MDN4473917.1"/>
    </source>
</evidence>
<gene>
    <name evidence="6" type="ORF">QQX04_13025</name>
</gene>
<organism evidence="6 7">
    <name type="scientific">Demequina zhanjiangensis</name>
    <dbReference type="NCBI Taxonomy" id="3051659"/>
    <lineage>
        <taxon>Bacteria</taxon>
        <taxon>Bacillati</taxon>
        <taxon>Actinomycetota</taxon>
        <taxon>Actinomycetes</taxon>
        <taxon>Micrococcales</taxon>
        <taxon>Demequinaceae</taxon>
        <taxon>Demequina</taxon>
    </lineage>
</organism>
<feature type="domain" description="HTH crp-type" evidence="5">
    <location>
        <begin position="157"/>
        <end position="230"/>
    </location>
</feature>
<dbReference type="SUPFAM" id="SSF46785">
    <property type="entry name" value="Winged helix' DNA-binding domain"/>
    <property type="match status" value="1"/>
</dbReference>
<dbReference type="PROSITE" id="PS50042">
    <property type="entry name" value="CNMP_BINDING_3"/>
    <property type="match status" value="1"/>
</dbReference>
<dbReference type="PANTHER" id="PTHR24567:SF74">
    <property type="entry name" value="HTH-TYPE TRANSCRIPTIONAL REGULATOR ARCR"/>
    <property type="match status" value="1"/>
</dbReference>
<feature type="domain" description="Cyclic nucleotide-binding" evidence="4">
    <location>
        <begin position="23"/>
        <end position="143"/>
    </location>
</feature>
<dbReference type="InterPro" id="IPR036390">
    <property type="entry name" value="WH_DNA-bd_sf"/>
</dbReference>
<dbReference type="RefSeq" id="WP_301129892.1">
    <property type="nucleotide sequence ID" value="NZ_JAUHPV010000009.1"/>
</dbReference>
<evidence type="ECO:0000259" key="5">
    <source>
        <dbReference type="PROSITE" id="PS51063"/>
    </source>
</evidence>
<dbReference type="SMART" id="SM00419">
    <property type="entry name" value="HTH_CRP"/>
    <property type="match status" value="1"/>
</dbReference>
<evidence type="ECO:0000256" key="3">
    <source>
        <dbReference type="ARBA" id="ARBA00023163"/>
    </source>
</evidence>
<dbReference type="InterPro" id="IPR000595">
    <property type="entry name" value="cNMP-bd_dom"/>
</dbReference>
<evidence type="ECO:0000313" key="7">
    <source>
        <dbReference type="Proteomes" id="UP001172738"/>
    </source>
</evidence>
<dbReference type="SMART" id="SM00100">
    <property type="entry name" value="cNMP"/>
    <property type="match status" value="1"/>
</dbReference>
<keyword evidence="2" id="KW-0238">DNA-binding</keyword>
<dbReference type="Pfam" id="PF13545">
    <property type="entry name" value="HTH_Crp_2"/>
    <property type="match status" value="1"/>
</dbReference>
<keyword evidence="3" id="KW-0804">Transcription</keyword>
<dbReference type="InterPro" id="IPR036388">
    <property type="entry name" value="WH-like_DNA-bd_sf"/>
</dbReference>
<dbReference type="Gene3D" id="2.60.120.10">
    <property type="entry name" value="Jelly Rolls"/>
    <property type="match status" value="1"/>
</dbReference>
<keyword evidence="1" id="KW-0805">Transcription regulation</keyword>
<accession>A0ABT8G4H5</accession>
<protein>
    <submittedName>
        <fullName evidence="6">Crp/Fnr family transcriptional regulator</fullName>
    </submittedName>
</protein>
<dbReference type="Pfam" id="PF00027">
    <property type="entry name" value="cNMP_binding"/>
    <property type="match status" value="1"/>
</dbReference>
<sequence length="237" mass="26428">MPEAPQGSAHTPREEQLLRSSPLFGGMDSASARSLIAQMIRREYSKGQTIFNEGDEGHAMYIIVKGKVKLARTARDGRENLLGLQGVGDMVGELSVFDPGPRLSRAHVVEESVLYELPKETLDAWLDEHLDMSRHLLRALAQRIRRTTNTMADLVFSDVPGRVAKAILDLGHRFGRMERGHVTVRHGLTQEELAQLVGASRETVNKALADFASRGWIDVHIGSVEVYEPDRLRARSR</sequence>
<dbReference type="InterPro" id="IPR014710">
    <property type="entry name" value="RmlC-like_jellyroll"/>
</dbReference>
<name>A0ABT8G4H5_9MICO</name>
<reference evidence="6" key="1">
    <citation type="submission" date="2023-06" db="EMBL/GenBank/DDBJ databases">
        <title>SYSU T00b26.</title>
        <authorList>
            <person name="Gao L."/>
            <person name="Fang B.-Z."/>
            <person name="Li W.-J."/>
        </authorList>
    </citation>
    <scope>NUCLEOTIDE SEQUENCE</scope>
    <source>
        <strain evidence="6">SYSU T00b26</strain>
    </source>
</reference>
<dbReference type="EMBL" id="JAUHPV010000009">
    <property type="protein sequence ID" value="MDN4473917.1"/>
    <property type="molecule type" value="Genomic_DNA"/>
</dbReference>
<keyword evidence="7" id="KW-1185">Reference proteome</keyword>
<dbReference type="InterPro" id="IPR050397">
    <property type="entry name" value="Env_Response_Regulators"/>
</dbReference>
<evidence type="ECO:0000259" key="4">
    <source>
        <dbReference type="PROSITE" id="PS50042"/>
    </source>
</evidence>
<comment type="caution">
    <text evidence="6">The sequence shown here is derived from an EMBL/GenBank/DDBJ whole genome shotgun (WGS) entry which is preliminary data.</text>
</comment>
<dbReference type="PROSITE" id="PS51063">
    <property type="entry name" value="HTH_CRP_2"/>
    <property type="match status" value="1"/>
</dbReference>
<dbReference type="Proteomes" id="UP001172738">
    <property type="component" value="Unassembled WGS sequence"/>
</dbReference>
<dbReference type="CDD" id="cd00038">
    <property type="entry name" value="CAP_ED"/>
    <property type="match status" value="1"/>
</dbReference>
<evidence type="ECO:0000256" key="1">
    <source>
        <dbReference type="ARBA" id="ARBA00023015"/>
    </source>
</evidence>
<dbReference type="Gene3D" id="1.10.10.10">
    <property type="entry name" value="Winged helix-like DNA-binding domain superfamily/Winged helix DNA-binding domain"/>
    <property type="match status" value="1"/>
</dbReference>
<dbReference type="SUPFAM" id="SSF51206">
    <property type="entry name" value="cAMP-binding domain-like"/>
    <property type="match status" value="1"/>
</dbReference>
<evidence type="ECO:0000256" key="2">
    <source>
        <dbReference type="ARBA" id="ARBA00023125"/>
    </source>
</evidence>
<proteinExistence type="predicted"/>